<proteinExistence type="predicted"/>
<dbReference type="EMBL" id="CADCXV010001560">
    <property type="protein sequence ID" value="CAB0045309.1"/>
    <property type="molecule type" value="Genomic_DNA"/>
</dbReference>
<name>A0A6H5J9M4_9HYME</name>
<evidence type="ECO:0000313" key="6">
    <source>
        <dbReference type="EMBL" id="CAB0045309.1"/>
    </source>
</evidence>
<dbReference type="SUPFAM" id="SSF48403">
    <property type="entry name" value="Ankyrin repeat"/>
    <property type="match status" value="1"/>
</dbReference>
<dbReference type="SMART" id="SM00248">
    <property type="entry name" value="ANK"/>
    <property type="match status" value="7"/>
</dbReference>
<sequence>MSRLREFSVKADAPSSSQRGRSSKRRSQPPPPPPPRTLQLIPTAATPPPQLIPMTATPPPLPTPPPQLKPICWRPEIGLMSEKLAKTVNRNPTYVLFALRYADYGIWGSYQREVLEPGLAKIDALFARQEDRKEYSIPIQYFKQFASVVAERLPRFLADHVSSLVDVVYYRCHHALRSDPRKTLKRIKKEFQDQEETPLLLQVHFGCSIESTEHNIVLDYGKFAENLAANFYRQKNYFLRKAGHIHGADKLAHFPRISYAHSNLQQDKFLTRHNARANEVLVLALTRGTSFEEKCKDTIRRLKQLFYWYDKAQERCVFRFEIVENFRSLASLNAEALKESTWKAADVPLQRCQIPGERSTINEVMDELYHSRTLVLILHWKGYLVRSIGPEMDLLKQLASSLNKQVIFPKSRLAALNFAAEKITCFIEGTRDRYDADLLHPMKRNVDDSRVQYHLYTQLLDKSFFEKRQASFNYLGGHAQLYMKLLYSTAGDDCDLISLDVNYVVDRMFRLVAFWRRYRMGGIHLTMEKIDIAHFSSEPKADTSTIFCSVDDVVKSLMDSPDNLRDCLIASAAHFVRENVRRWPLALVASSRDWSKWAGVVIKIQKFNHFHCFVTRDLRHQLQCLLYKKAKNRKEIGTDTGVDAGILRLEAMHILDQEEIIDQIIADAREEKERLKRQEQSLQTNKVKNNDGDRFYTKNYVRKRLVNIDFTLRTHGYKDEPKLDEDGNPLLLRTTPLHHAIYKSNKKASGALIGEMFKVYDRFDLNYVSSWGLSHFHVASMYGCESIVEKFLEHGHDPNLLVESTGASPLHLAANYRHRNAVELLLRRGADPNLADADGSTPLHYICKGYNEDDGLMRMFFEVSDEIQRQVRVDARDKKGKTPLHWALRYGNVGATESLLRRGADANLADETGSTALHWACQTYWVDDAVEIFFKTNKEVNQLVQVDAQDQSGRTPLQWAVAKLMPNTVDALLDNGADLSSFVFPTPSYFAKGLVAVFGNPIFFHLRLASSALIIVENLEQRGYELDLMDAATIMKLFTKFSCFLKSFHSDLAYLCNDQEFTRKIKEIMMSPNLSLYDLVQLRPEEAVKLFSPKDYYELTHSKKINKFRHQFPSRACVVHLCDIMSRRFFRRWALDSLLVLMRCRLPLLCCDMIIDNLEDDDVRRTCLAAAGQSS</sequence>
<feature type="repeat" description="ANK" evidence="3">
    <location>
        <begin position="805"/>
        <end position="837"/>
    </location>
</feature>
<evidence type="ECO:0000256" key="3">
    <source>
        <dbReference type="PROSITE-ProRule" id="PRU00023"/>
    </source>
</evidence>
<evidence type="ECO:0000256" key="2">
    <source>
        <dbReference type="ARBA" id="ARBA00023043"/>
    </source>
</evidence>
<keyword evidence="1" id="KW-0677">Repeat</keyword>
<dbReference type="Gene3D" id="1.25.40.20">
    <property type="entry name" value="Ankyrin repeat-containing domain"/>
    <property type="match status" value="2"/>
</dbReference>
<dbReference type="Proteomes" id="UP000479190">
    <property type="component" value="Unassembled WGS sequence"/>
</dbReference>
<accession>A0A6H5J9M4</accession>
<dbReference type="PANTHER" id="PTHR24161:SF124">
    <property type="entry name" value="TRANSIENT RECEPTOR POTENTIAL CHANNEL PYREXIA"/>
    <property type="match status" value="1"/>
</dbReference>
<feature type="repeat" description="ANK" evidence="3">
    <location>
        <begin position="879"/>
        <end position="911"/>
    </location>
</feature>
<dbReference type="PROSITE" id="PS50297">
    <property type="entry name" value="ANK_REP_REGION"/>
    <property type="match status" value="3"/>
</dbReference>
<keyword evidence="2 3" id="KW-0040">ANK repeat</keyword>
<feature type="repeat" description="ANK" evidence="3">
    <location>
        <begin position="952"/>
        <end position="980"/>
    </location>
</feature>
<protein>
    <submittedName>
        <fullName evidence="6">Uncharacterized protein</fullName>
    </submittedName>
</protein>
<evidence type="ECO:0000313" key="7">
    <source>
        <dbReference type="Proteomes" id="UP000479190"/>
    </source>
</evidence>
<dbReference type="Pfam" id="PF12796">
    <property type="entry name" value="Ank_2"/>
    <property type="match status" value="1"/>
</dbReference>
<feature type="region of interest" description="Disordered" evidence="5">
    <location>
        <begin position="1"/>
        <end position="62"/>
    </location>
</feature>
<dbReference type="PANTHER" id="PTHR24161">
    <property type="entry name" value="ANK_REP_REGION DOMAIN-CONTAINING PROTEIN-RELATED"/>
    <property type="match status" value="1"/>
</dbReference>
<dbReference type="InterPro" id="IPR036770">
    <property type="entry name" value="Ankyrin_rpt-contain_sf"/>
</dbReference>
<evidence type="ECO:0000256" key="4">
    <source>
        <dbReference type="SAM" id="Coils"/>
    </source>
</evidence>
<dbReference type="InterPro" id="IPR002110">
    <property type="entry name" value="Ankyrin_rpt"/>
</dbReference>
<reference evidence="6 7" key="1">
    <citation type="submission" date="2020-02" db="EMBL/GenBank/DDBJ databases">
        <authorList>
            <person name="Ferguson B K."/>
        </authorList>
    </citation>
    <scope>NUCLEOTIDE SEQUENCE [LARGE SCALE GENOMIC DNA]</scope>
</reference>
<dbReference type="AlphaFoldDB" id="A0A6H5J9M4"/>
<gene>
    <name evidence="6" type="ORF">TBRA_LOCUS16838</name>
</gene>
<feature type="compositionally biased region" description="Pro residues" evidence="5">
    <location>
        <begin position="45"/>
        <end position="62"/>
    </location>
</feature>
<evidence type="ECO:0000256" key="5">
    <source>
        <dbReference type="SAM" id="MobiDB-lite"/>
    </source>
</evidence>
<keyword evidence="7" id="KW-1185">Reference proteome</keyword>
<feature type="coiled-coil region" evidence="4">
    <location>
        <begin position="658"/>
        <end position="688"/>
    </location>
</feature>
<dbReference type="OrthoDB" id="10251692at2759"/>
<evidence type="ECO:0000256" key="1">
    <source>
        <dbReference type="ARBA" id="ARBA00022737"/>
    </source>
</evidence>
<organism evidence="6 7">
    <name type="scientific">Trichogramma brassicae</name>
    <dbReference type="NCBI Taxonomy" id="86971"/>
    <lineage>
        <taxon>Eukaryota</taxon>
        <taxon>Metazoa</taxon>
        <taxon>Ecdysozoa</taxon>
        <taxon>Arthropoda</taxon>
        <taxon>Hexapoda</taxon>
        <taxon>Insecta</taxon>
        <taxon>Pterygota</taxon>
        <taxon>Neoptera</taxon>
        <taxon>Endopterygota</taxon>
        <taxon>Hymenoptera</taxon>
        <taxon>Apocrita</taxon>
        <taxon>Proctotrupomorpha</taxon>
        <taxon>Chalcidoidea</taxon>
        <taxon>Trichogrammatidae</taxon>
        <taxon>Trichogramma</taxon>
    </lineage>
</organism>
<dbReference type="PROSITE" id="PS50088">
    <property type="entry name" value="ANK_REPEAT"/>
    <property type="match status" value="3"/>
</dbReference>
<keyword evidence="4" id="KW-0175">Coiled coil</keyword>